<dbReference type="Proteomes" id="UP001556220">
    <property type="component" value="Unassembled WGS sequence"/>
</dbReference>
<dbReference type="Gene3D" id="3.30.1490.20">
    <property type="entry name" value="ATP-grasp fold, A domain"/>
    <property type="match status" value="1"/>
</dbReference>
<dbReference type="PANTHER" id="PTHR11815:SF10">
    <property type="entry name" value="SUCCINATE--COA LIGASE [GDP-FORMING] SUBUNIT BETA, MITOCHONDRIAL"/>
    <property type="match status" value="1"/>
</dbReference>
<evidence type="ECO:0000256" key="5">
    <source>
        <dbReference type="ARBA" id="ARBA00022842"/>
    </source>
</evidence>
<dbReference type="InterPro" id="IPR005809">
    <property type="entry name" value="Succ_CoA_ligase-like_bsu"/>
</dbReference>
<dbReference type="EMBL" id="JBFOHK010000002">
    <property type="protein sequence ID" value="MEW9572298.1"/>
    <property type="molecule type" value="Genomic_DNA"/>
</dbReference>
<sequence length="384" mass="40970">MLLLEHDAKELAREQGIPVPAGVFVDSRSADGAHFPGGGAWVVKSQVDVGGRGKAGGIGFASSKEDIAAFVHQHADAAIRGHKVAGFRVEEKIAFAYEVYLGFMVDAAQRGVRVLLSAQGGVDVEAHAQHGDAMLTALAMPDEASLVAAATPLVVQLPPELRAPIGEAVAALARVFLHFDATLLEVNPLFVRADGSWVAGDMKLSLDENALERHPELERVVLSRPSVYREAVFKLEQGFDYVEIDSRGQVGLLTTGAGLSMMLIDEMLQAGLHPYNFCDVRTGLLRGVPTRLIEVLKQFARGGDIAVVLVNIFAGITDLDEFARLLLEALDAVPEVKVPVVARLIGNNLEAATRRIAQSGRAITVETDLDKALRLAVARAGVVA</sequence>
<dbReference type="PANTHER" id="PTHR11815">
    <property type="entry name" value="SUCCINYL-COA SYNTHETASE BETA CHAIN"/>
    <property type="match status" value="1"/>
</dbReference>
<protein>
    <submittedName>
        <fullName evidence="8">ATP-grasp domain-containing protein</fullName>
    </submittedName>
</protein>
<dbReference type="InterPro" id="IPR013650">
    <property type="entry name" value="ATP-grasp_succ-CoA_synth-type"/>
</dbReference>
<keyword evidence="2" id="KW-0436">Ligase</keyword>
<dbReference type="Pfam" id="PF00549">
    <property type="entry name" value="Ligase_CoA"/>
    <property type="match status" value="1"/>
</dbReference>
<keyword evidence="9" id="KW-1185">Reference proteome</keyword>
<dbReference type="InterPro" id="IPR013815">
    <property type="entry name" value="ATP_grasp_subdomain_1"/>
</dbReference>
<keyword evidence="4" id="KW-0547">Nucleotide-binding</keyword>
<dbReference type="SUPFAM" id="SSF52210">
    <property type="entry name" value="Succinyl-CoA synthetase domains"/>
    <property type="match status" value="1"/>
</dbReference>
<evidence type="ECO:0000256" key="3">
    <source>
        <dbReference type="ARBA" id="ARBA00022723"/>
    </source>
</evidence>
<dbReference type="Pfam" id="PF08442">
    <property type="entry name" value="ATP-grasp_2"/>
    <property type="match status" value="1"/>
</dbReference>
<dbReference type="Gene3D" id="3.40.50.261">
    <property type="entry name" value="Succinyl-CoA synthetase domains"/>
    <property type="match status" value="1"/>
</dbReference>
<evidence type="ECO:0000256" key="1">
    <source>
        <dbReference type="ARBA" id="ARBA00022532"/>
    </source>
</evidence>
<keyword evidence="3" id="KW-0479">Metal-binding</keyword>
<evidence type="ECO:0000256" key="2">
    <source>
        <dbReference type="ARBA" id="ARBA00022598"/>
    </source>
</evidence>
<dbReference type="SUPFAM" id="SSF56059">
    <property type="entry name" value="Glutathione synthetase ATP-binding domain-like"/>
    <property type="match status" value="1"/>
</dbReference>
<evidence type="ECO:0000313" key="8">
    <source>
        <dbReference type="EMBL" id="MEW9572298.1"/>
    </source>
</evidence>
<keyword evidence="1" id="KW-0816">Tricarboxylic acid cycle</keyword>
<dbReference type="InterPro" id="IPR016102">
    <property type="entry name" value="Succinyl-CoA_synth-like"/>
</dbReference>
<feature type="domain" description="ATP-citrate synthase/succinyl-CoA ligase C-terminal" evidence="6">
    <location>
        <begin position="253"/>
        <end position="372"/>
    </location>
</feature>
<comment type="caution">
    <text evidence="8">The sequence shown here is derived from an EMBL/GenBank/DDBJ whole genome shotgun (WGS) entry which is preliminary data.</text>
</comment>
<reference evidence="8 9" key="1">
    <citation type="submission" date="2024-06" db="EMBL/GenBank/DDBJ databases">
        <authorList>
            <person name="Woo H."/>
        </authorList>
    </citation>
    <scope>NUCLEOTIDE SEQUENCE [LARGE SCALE GENOMIC DNA]</scope>
    <source>
        <strain evidence="8 9">Si-c</strain>
    </source>
</reference>
<keyword evidence="5" id="KW-0460">Magnesium</keyword>
<gene>
    <name evidence="8" type="ORF">ABQJ54_11095</name>
</gene>
<dbReference type="RefSeq" id="WP_367854348.1">
    <property type="nucleotide sequence ID" value="NZ_JBFOHK010000002.1"/>
</dbReference>
<name>A0ABV3QEN6_9GAMM</name>
<dbReference type="InterPro" id="IPR005811">
    <property type="entry name" value="SUCC_ACL_C"/>
</dbReference>
<proteinExistence type="predicted"/>
<accession>A0ABV3QEN6</accession>
<feature type="domain" description="ATP-grasp fold succinyl-CoA synthetase-type" evidence="7">
    <location>
        <begin position="3"/>
        <end position="190"/>
    </location>
</feature>
<dbReference type="Gene3D" id="3.30.470.20">
    <property type="entry name" value="ATP-grasp fold, B domain"/>
    <property type="match status" value="1"/>
</dbReference>
<evidence type="ECO:0000256" key="4">
    <source>
        <dbReference type="ARBA" id="ARBA00022741"/>
    </source>
</evidence>
<organism evidence="8 9">
    <name type="scientific">Rhodanobacter lycopersici</name>
    <dbReference type="NCBI Taxonomy" id="3162487"/>
    <lineage>
        <taxon>Bacteria</taxon>
        <taxon>Pseudomonadati</taxon>
        <taxon>Pseudomonadota</taxon>
        <taxon>Gammaproteobacteria</taxon>
        <taxon>Lysobacterales</taxon>
        <taxon>Rhodanobacteraceae</taxon>
        <taxon>Rhodanobacter</taxon>
    </lineage>
</organism>
<evidence type="ECO:0000259" key="6">
    <source>
        <dbReference type="Pfam" id="PF00549"/>
    </source>
</evidence>
<evidence type="ECO:0000313" key="9">
    <source>
        <dbReference type="Proteomes" id="UP001556220"/>
    </source>
</evidence>
<evidence type="ECO:0000259" key="7">
    <source>
        <dbReference type="Pfam" id="PF08442"/>
    </source>
</evidence>
<dbReference type="PIRSF" id="PIRSF001554">
    <property type="entry name" value="SucCS_beta"/>
    <property type="match status" value="1"/>
</dbReference>